<organism evidence="3 4">
    <name type="scientific">Bradyrhizobium frederickii</name>
    <dbReference type="NCBI Taxonomy" id="2560054"/>
    <lineage>
        <taxon>Bacteria</taxon>
        <taxon>Pseudomonadati</taxon>
        <taxon>Pseudomonadota</taxon>
        <taxon>Alphaproteobacteria</taxon>
        <taxon>Hyphomicrobiales</taxon>
        <taxon>Nitrobacteraceae</taxon>
        <taxon>Bradyrhizobium</taxon>
    </lineage>
</organism>
<dbReference type="AlphaFoldDB" id="A0A4Y9NFF1"/>
<evidence type="ECO:0000256" key="1">
    <source>
        <dbReference type="SAM" id="MobiDB-lite"/>
    </source>
</evidence>
<gene>
    <name evidence="3" type="ORF">E4K64_39410</name>
</gene>
<name>A0A4Y9NFF1_9BRAD</name>
<keyword evidence="2" id="KW-1133">Transmembrane helix</keyword>
<dbReference type="EMBL" id="SPQS01000089">
    <property type="protein sequence ID" value="TFV66460.1"/>
    <property type="molecule type" value="Genomic_DNA"/>
</dbReference>
<keyword evidence="2" id="KW-0812">Transmembrane</keyword>
<sequence length="88" mass="9832">MDDPKLIDLEPHKWRSDRPKPREPIFGAGAVNLIAIGITVAVLLGLAYFVRGQINAWWPSRPEQAESAKPLPPGNYTWSPERGLQKSD</sequence>
<protein>
    <submittedName>
        <fullName evidence="3">Uncharacterized protein</fullName>
    </submittedName>
</protein>
<keyword evidence="2" id="KW-0472">Membrane</keyword>
<feature type="transmembrane region" description="Helical" evidence="2">
    <location>
        <begin position="25"/>
        <end position="50"/>
    </location>
</feature>
<evidence type="ECO:0000313" key="3">
    <source>
        <dbReference type="EMBL" id="TFV66460.1"/>
    </source>
</evidence>
<accession>A0A4Y9NFF1</accession>
<proteinExistence type="predicted"/>
<dbReference type="Proteomes" id="UP000297700">
    <property type="component" value="Unassembled WGS sequence"/>
</dbReference>
<reference evidence="3 4" key="1">
    <citation type="submission" date="2019-03" db="EMBL/GenBank/DDBJ databases">
        <title>Bradyrhizobium strains diversity.</title>
        <authorList>
            <person name="Urquiaga M.C.O."/>
            <person name="Hungria M."/>
            <person name="Delamuta J.R.M."/>
            <person name="Klepa M.S."/>
        </authorList>
    </citation>
    <scope>NUCLEOTIDE SEQUENCE [LARGE SCALE GENOMIC DNA]</scope>
    <source>
        <strain evidence="3 4">CNPSo 3426</strain>
    </source>
</reference>
<feature type="region of interest" description="Disordered" evidence="1">
    <location>
        <begin position="1"/>
        <end position="21"/>
    </location>
</feature>
<evidence type="ECO:0000256" key="2">
    <source>
        <dbReference type="SAM" id="Phobius"/>
    </source>
</evidence>
<evidence type="ECO:0000313" key="4">
    <source>
        <dbReference type="Proteomes" id="UP000297700"/>
    </source>
</evidence>
<dbReference type="RefSeq" id="WP_135167618.1">
    <property type="nucleotide sequence ID" value="NZ_SPQS01000089.1"/>
</dbReference>
<comment type="caution">
    <text evidence="3">The sequence shown here is derived from an EMBL/GenBank/DDBJ whole genome shotgun (WGS) entry which is preliminary data.</text>
</comment>
<feature type="region of interest" description="Disordered" evidence="1">
    <location>
        <begin position="62"/>
        <end position="88"/>
    </location>
</feature>